<reference evidence="4" key="1">
    <citation type="submission" date="2013-04" db="EMBL/GenBank/DDBJ databases">
        <title>Genome sequence of Chlamydia psittaci 10_881_SC42.</title>
        <authorList>
            <person name="Huot-Creasy H."/>
            <person name="McCracken C.L."/>
            <person name="Humphries M."/>
            <person name="Sachse K."/>
            <person name="Laroucau K."/>
            <person name="Bavoil P."/>
            <person name="Myers G.S."/>
        </authorList>
    </citation>
    <scope>NUCLEOTIDE SEQUENCE [LARGE SCALE GENOMIC DNA]</scope>
    <source>
        <strain evidence="4">10_881_SC42</strain>
    </source>
</reference>
<protein>
    <submittedName>
        <fullName evidence="4">Calcineurin-like phosphoesterase family protein</fullName>
    </submittedName>
</protein>
<evidence type="ECO:0000313" key="4">
    <source>
        <dbReference type="EMBL" id="EPP38806.1"/>
    </source>
</evidence>
<dbReference type="InterPro" id="IPR004843">
    <property type="entry name" value="Calcineurin-like_PHP"/>
</dbReference>
<dbReference type="Pfam" id="PF00149">
    <property type="entry name" value="Metallophos"/>
    <property type="match status" value="1"/>
</dbReference>
<feature type="domain" description="Calcineurin-like phosphoesterase" evidence="3">
    <location>
        <begin position="53"/>
        <end position="261"/>
    </location>
</feature>
<dbReference type="PANTHER" id="PTHR31302:SF31">
    <property type="entry name" value="PHOSPHODIESTERASE YAEI"/>
    <property type="match status" value="1"/>
</dbReference>
<dbReference type="Proteomes" id="UP000014821">
    <property type="component" value="Unassembled WGS sequence"/>
</dbReference>
<gene>
    <name evidence="4" type="ORF">CP10881SC42_0399</name>
</gene>
<proteinExistence type="predicted"/>
<keyword evidence="2" id="KW-0378">Hydrolase</keyword>
<dbReference type="PANTHER" id="PTHR31302">
    <property type="entry name" value="TRANSMEMBRANE PROTEIN WITH METALLOPHOSPHOESTERASE DOMAIN-RELATED"/>
    <property type="match status" value="1"/>
</dbReference>
<dbReference type="RefSeq" id="WP_020359200.1">
    <property type="nucleotide sequence ID" value="NZ_KE360587.1"/>
</dbReference>
<dbReference type="NCBIfam" id="NF033458">
    <property type="entry name" value="lipid_A_LpxG"/>
    <property type="match status" value="1"/>
</dbReference>
<organism evidence="4 5">
    <name type="scientific">Chlamydia avium</name>
    <dbReference type="NCBI Taxonomy" id="1457141"/>
    <lineage>
        <taxon>Bacteria</taxon>
        <taxon>Pseudomonadati</taxon>
        <taxon>Chlamydiota</taxon>
        <taxon>Chlamydiia</taxon>
        <taxon>Chlamydiales</taxon>
        <taxon>Chlamydiaceae</taxon>
        <taxon>Chlamydia/Chlamydophila group</taxon>
        <taxon>Chlamydia</taxon>
    </lineage>
</organism>
<dbReference type="InterPro" id="IPR051158">
    <property type="entry name" value="Metallophosphoesterase_sf"/>
</dbReference>
<dbReference type="EMBL" id="ATND01000001">
    <property type="protein sequence ID" value="EPP38806.1"/>
    <property type="molecule type" value="Genomic_DNA"/>
</dbReference>
<accession>A0ABN0MTF9</accession>
<dbReference type="SUPFAM" id="SSF56300">
    <property type="entry name" value="Metallo-dependent phosphatases"/>
    <property type="match status" value="1"/>
</dbReference>
<keyword evidence="5" id="KW-1185">Reference proteome</keyword>
<evidence type="ECO:0000313" key="5">
    <source>
        <dbReference type="Proteomes" id="UP000014821"/>
    </source>
</evidence>
<evidence type="ECO:0000256" key="1">
    <source>
        <dbReference type="ARBA" id="ARBA00022723"/>
    </source>
</evidence>
<keyword evidence="1" id="KW-0479">Metal-binding</keyword>
<evidence type="ECO:0000259" key="3">
    <source>
        <dbReference type="Pfam" id="PF00149"/>
    </source>
</evidence>
<dbReference type="Gene3D" id="3.60.21.10">
    <property type="match status" value="1"/>
</dbReference>
<name>A0ABN0MTF9_9CHLA</name>
<comment type="caution">
    <text evidence="4">The sequence shown here is derived from an EMBL/GenBank/DDBJ whole genome shotgun (WGS) entry which is preliminary data.</text>
</comment>
<sequence>MFIYSIIVGFTVLSSAAASLAIFSWANFIEPNQLKISRLIWKLPKKYAYLHGLRIVHISDLHFQKSMPNRFLKKISKKIASLSPDILIFSGDFICRSQLEHRGRLEAFLNSLHAPLGIYASLGNHDYQEYVSRNIQGNIDIIPRSKSQSLRRAYVSITQGLFGSNHYRFAEGLQQQAPHTELMHLLKNTPVRLLHNESYQIPDMINIVGLGDLFTKQFHPQHAFTNYNPTLPGIILSHNPDTAYSLENYPGDFIFSGHTHGSQIWFPWPKIANKTLSKISGLENPHLVRGLFLLSEGKKQLYVNRGLGGLKRLRFLSPPEICLLRCIYEH</sequence>
<evidence type="ECO:0000256" key="2">
    <source>
        <dbReference type="ARBA" id="ARBA00022801"/>
    </source>
</evidence>
<dbReference type="InterPro" id="IPR029052">
    <property type="entry name" value="Metallo-depent_PP-like"/>
</dbReference>